<dbReference type="GeneTree" id="ENSGT00940000157144"/>
<dbReference type="Ensembl" id="ENSCMIT00000004838.1">
    <property type="protein sequence ID" value="ENSCMIP00000004664.1"/>
    <property type="gene ID" value="ENSCMIG00000002771.1"/>
</dbReference>
<dbReference type="GO" id="GO:0005509">
    <property type="term" value="F:calcium ion binding"/>
    <property type="evidence" value="ECO:0007669"/>
    <property type="project" value="InterPro"/>
</dbReference>
<evidence type="ECO:0000313" key="2">
    <source>
        <dbReference type="Ensembl" id="ENSCMIP00000004664.1"/>
    </source>
</evidence>
<reference evidence="3" key="2">
    <citation type="journal article" date="2007" name="PLoS Biol.">
        <title>Survey sequencing and comparative analysis of the elephant shark (Callorhinchus milii) genome.</title>
        <authorList>
            <person name="Venkatesh B."/>
            <person name="Kirkness E.F."/>
            <person name="Loh Y.H."/>
            <person name="Halpern A.L."/>
            <person name="Lee A.P."/>
            <person name="Johnson J."/>
            <person name="Dandona N."/>
            <person name="Viswanathan L.D."/>
            <person name="Tay A."/>
            <person name="Venter J.C."/>
            <person name="Strausberg R.L."/>
            <person name="Brenner S."/>
        </authorList>
    </citation>
    <scope>NUCLEOTIDE SEQUENCE [LARGE SCALE GENOMIC DNA]</scope>
</reference>
<organism evidence="2 3">
    <name type="scientific">Callorhinchus milii</name>
    <name type="common">Ghost shark</name>
    <dbReference type="NCBI Taxonomy" id="7868"/>
    <lineage>
        <taxon>Eukaryota</taxon>
        <taxon>Metazoa</taxon>
        <taxon>Chordata</taxon>
        <taxon>Craniata</taxon>
        <taxon>Vertebrata</taxon>
        <taxon>Chondrichthyes</taxon>
        <taxon>Holocephali</taxon>
        <taxon>Chimaeriformes</taxon>
        <taxon>Callorhinchidae</taxon>
        <taxon>Callorhinchus</taxon>
    </lineage>
</organism>
<evidence type="ECO:0000313" key="3">
    <source>
        <dbReference type="Proteomes" id="UP000314986"/>
    </source>
</evidence>
<dbReference type="PROSITE" id="PS50222">
    <property type="entry name" value="EF_HAND_2"/>
    <property type="match status" value="1"/>
</dbReference>
<dbReference type="SUPFAM" id="SSF47473">
    <property type="entry name" value="EF-hand"/>
    <property type="match status" value="1"/>
</dbReference>
<protein>
    <recommendedName>
        <fullName evidence="1">EF-hand domain-containing protein</fullName>
    </recommendedName>
</protein>
<reference evidence="2" key="4">
    <citation type="submission" date="2025-08" db="UniProtKB">
        <authorList>
            <consortium name="Ensembl"/>
        </authorList>
    </citation>
    <scope>IDENTIFICATION</scope>
</reference>
<reference evidence="3" key="1">
    <citation type="journal article" date="2006" name="Science">
        <title>Ancient noncoding elements conserved in the human genome.</title>
        <authorList>
            <person name="Venkatesh B."/>
            <person name="Kirkness E.F."/>
            <person name="Loh Y.H."/>
            <person name="Halpern A.L."/>
            <person name="Lee A.P."/>
            <person name="Johnson J."/>
            <person name="Dandona N."/>
            <person name="Viswanathan L.D."/>
            <person name="Tay A."/>
            <person name="Venter J.C."/>
            <person name="Strausberg R.L."/>
            <person name="Brenner S."/>
        </authorList>
    </citation>
    <scope>NUCLEOTIDE SEQUENCE [LARGE SCALE GENOMIC DNA]</scope>
</reference>
<accession>A0A4W3H3P4</accession>
<name>A0A4W3H3P4_CALMI</name>
<proteinExistence type="predicted"/>
<dbReference type="InterPro" id="IPR002048">
    <property type="entry name" value="EF_hand_dom"/>
</dbReference>
<dbReference type="AlphaFoldDB" id="A0A4W3H3P4"/>
<dbReference type="InterPro" id="IPR011992">
    <property type="entry name" value="EF-hand-dom_pair"/>
</dbReference>
<dbReference type="Proteomes" id="UP000314986">
    <property type="component" value="Unassembled WGS sequence"/>
</dbReference>
<evidence type="ECO:0000259" key="1">
    <source>
        <dbReference type="PROSITE" id="PS50222"/>
    </source>
</evidence>
<sequence>MQVICVKDIVCYLSFLEGVEPEDKLKFTFKLYDADGNGLLDSSVSRALLVSEY</sequence>
<keyword evidence="3" id="KW-1185">Reference proteome</keyword>
<feature type="domain" description="EF-hand" evidence="1">
    <location>
        <begin position="20"/>
        <end position="53"/>
    </location>
</feature>
<reference evidence="3" key="3">
    <citation type="journal article" date="2014" name="Nature">
        <title>Elephant shark genome provides unique insights into gnathostome evolution.</title>
        <authorList>
            <consortium name="International Elephant Shark Genome Sequencing Consortium"/>
            <person name="Venkatesh B."/>
            <person name="Lee A.P."/>
            <person name="Ravi V."/>
            <person name="Maurya A.K."/>
            <person name="Lian M.M."/>
            <person name="Swann J.B."/>
            <person name="Ohta Y."/>
            <person name="Flajnik M.F."/>
            <person name="Sutoh Y."/>
            <person name="Kasahara M."/>
            <person name="Hoon S."/>
            <person name="Gangu V."/>
            <person name="Roy S.W."/>
            <person name="Irimia M."/>
            <person name="Korzh V."/>
            <person name="Kondrychyn I."/>
            <person name="Lim Z.W."/>
            <person name="Tay B.H."/>
            <person name="Tohari S."/>
            <person name="Kong K.W."/>
            <person name="Ho S."/>
            <person name="Lorente-Galdos B."/>
            <person name="Quilez J."/>
            <person name="Marques-Bonet T."/>
            <person name="Raney B.J."/>
            <person name="Ingham P.W."/>
            <person name="Tay A."/>
            <person name="Hillier L.W."/>
            <person name="Minx P."/>
            <person name="Boehm T."/>
            <person name="Wilson R.K."/>
            <person name="Brenner S."/>
            <person name="Warren W.C."/>
        </authorList>
    </citation>
    <scope>NUCLEOTIDE SEQUENCE [LARGE SCALE GENOMIC DNA]</scope>
</reference>
<dbReference type="Gene3D" id="1.10.238.10">
    <property type="entry name" value="EF-hand"/>
    <property type="match status" value="1"/>
</dbReference>
<reference evidence="2" key="5">
    <citation type="submission" date="2025-09" db="UniProtKB">
        <authorList>
            <consortium name="Ensembl"/>
        </authorList>
    </citation>
    <scope>IDENTIFICATION</scope>
</reference>